<dbReference type="EC" id="3.4.11.18" evidence="6 7"/>
<keyword evidence="4 6" id="KW-0479">Metal-binding</keyword>
<evidence type="ECO:0000313" key="10">
    <source>
        <dbReference type="EMBL" id="MSC51275.1"/>
    </source>
</evidence>
<evidence type="ECO:0000313" key="12">
    <source>
        <dbReference type="EMBL" id="PDX84572.1"/>
    </source>
</evidence>
<dbReference type="EMBL" id="NMTZ01000013">
    <property type="protein sequence ID" value="PDX84572.1"/>
    <property type="molecule type" value="Genomic_DNA"/>
</dbReference>
<reference evidence="10 18" key="5">
    <citation type="journal article" date="2019" name="Nat. Med.">
        <title>A library of human gut bacterial isolates paired with longitudinal multiomics data enables mechanistic microbiome research.</title>
        <authorList>
            <person name="Poyet M."/>
            <person name="Groussin M."/>
            <person name="Gibbons S.M."/>
            <person name="Avila-Pacheco J."/>
            <person name="Jiang X."/>
            <person name="Kearney S.M."/>
            <person name="Perrotta A.R."/>
            <person name="Berdy B."/>
            <person name="Zhao S."/>
            <person name="Lieberman T.D."/>
            <person name="Swanson P.K."/>
            <person name="Smith M."/>
            <person name="Roesemann S."/>
            <person name="Alexander J.E."/>
            <person name="Rich S.A."/>
            <person name="Livny J."/>
            <person name="Vlamakis H."/>
            <person name="Clish C."/>
            <person name="Bullock K."/>
            <person name="Deik A."/>
            <person name="Scott J."/>
            <person name="Pierce K.A."/>
            <person name="Xavier R.J."/>
            <person name="Alm E.J."/>
        </authorList>
    </citation>
    <scope>NUCLEOTIDE SEQUENCE [LARGE SCALE GENOMIC DNA]</scope>
    <source>
        <strain evidence="10 18">BIOML-B1</strain>
    </source>
</reference>
<dbReference type="Gene3D" id="3.90.230.10">
    <property type="entry name" value="Creatinase/methionine aminopeptidase superfamily"/>
    <property type="match status" value="1"/>
</dbReference>
<dbReference type="GO" id="GO:0004239">
    <property type="term" value="F:initiator methionyl aminopeptidase activity"/>
    <property type="evidence" value="ECO:0007669"/>
    <property type="project" value="UniProtKB-UniRule"/>
</dbReference>
<dbReference type="Proteomes" id="UP000260783">
    <property type="component" value="Unassembled WGS sequence"/>
</dbReference>
<dbReference type="OrthoDB" id="9802055at2"/>
<dbReference type="InterPro" id="IPR001714">
    <property type="entry name" value="Pept_M24_MAP"/>
</dbReference>
<reference evidence="15 16" key="2">
    <citation type="journal article" date="2017" name="Front. Microbiol.">
        <title>New Insights into the Diversity of the Genus Faecalibacterium.</title>
        <authorList>
            <person name="Benevides L."/>
            <person name="Burman S."/>
            <person name="Martin R."/>
            <person name="Robert V."/>
            <person name="Thomas M."/>
            <person name="Miquel S."/>
            <person name="Chain F."/>
            <person name="Sokol H."/>
            <person name="Bermudez-Humaran L.G."/>
            <person name="Morrison M."/>
            <person name="Langella P."/>
            <person name="Azevedo V.A."/>
            <person name="Chatel J.M."/>
            <person name="Soares S."/>
        </authorList>
    </citation>
    <scope>NUCLEOTIDE SEQUENCE [LARGE SCALE GENOMIC DNA]</scope>
    <source>
        <strain evidence="11 15">CNCM I 4573</strain>
        <strain evidence="12 16">CNCM I 4644</strain>
    </source>
</reference>
<evidence type="ECO:0000313" key="17">
    <source>
        <dbReference type="Proteomes" id="UP000260783"/>
    </source>
</evidence>
<evidence type="ECO:0000256" key="5">
    <source>
        <dbReference type="ARBA" id="ARBA00022801"/>
    </source>
</evidence>
<dbReference type="PRINTS" id="PR00599">
    <property type="entry name" value="MAPEPTIDASE"/>
</dbReference>
<feature type="domain" description="Peptidase M24" evidence="8">
    <location>
        <begin position="12"/>
        <end position="238"/>
    </location>
</feature>
<evidence type="ECO:0000313" key="11">
    <source>
        <dbReference type="EMBL" id="PDX75911.1"/>
    </source>
</evidence>
<dbReference type="PANTHER" id="PTHR43330:SF27">
    <property type="entry name" value="METHIONINE AMINOPEPTIDASE"/>
    <property type="match status" value="1"/>
</dbReference>
<dbReference type="CDD" id="cd01086">
    <property type="entry name" value="MetAP1"/>
    <property type="match status" value="1"/>
</dbReference>
<comment type="subunit">
    <text evidence="6">Monomer.</text>
</comment>
<feature type="binding site" evidence="6">
    <location>
        <position position="77"/>
    </location>
    <ligand>
        <name>substrate</name>
    </ligand>
</feature>
<feature type="binding site" evidence="6">
    <location>
        <position position="106"/>
    </location>
    <ligand>
        <name>a divalent metal cation</name>
        <dbReference type="ChEBI" id="CHEBI:60240"/>
        <label>2</label>
        <note>catalytic</note>
    </ligand>
</feature>
<reference evidence="13 17" key="4">
    <citation type="submission" date="2018-08" db="EMBL/GenBank/DDBJ databases">
        <title>A genome reference for cultivated species of the human gut microbiota.</title>
        <authorList>
            <person name="Zou Y."/>
            <person name="Xue W."/>
            <person name="Luo G."/>
        </authorList>
    </citation>
    <scope>NUCLEOTIDE SEQUENCE [LARGE SCALE GENOMIC DNA]</scope>
    <source>
        <strain evidence="13 17">AF29-11BH</strain>
    </source>
</reference>
<dbReference type="EMBL" id="CYXN01000010">
    <property type="protein sequence ID" value="CUM99868.1"/>
    <property type="molecule type" value="Genomic_DNA"/>
</dbReference>
<dbReference type="InterPro" id="IPR002467">
    <property type="entry name" value="Pept_M24A_MAP1"/>
</dbReference>
<feature type="binding site" evidence="6">
    <location>
        <position position="233"/>
    </location>
    <ligand>
        <name>a divalent metal cation</name>
        <dbReference type="ChEBI" id="CHEBI:60240"/>
        <label>1</label>
    </ligand>
</feature>
<dbReference type="Proteomes" id="UP000220480">
    <property type="component" value="Unassembled WGS sequence"/>
</dbReference>
<dbReference type="PANTHER" id="PTHR43330">
    <property type="entry name" value="METHIONINE AMINOPEPTIDASE"/>
    <property type="match status" value="1"/>
</dbReference>
<dbReference type="GeneID" id="75067513"/>
<dbReference type="Proteomes" id="UP000462091">
    <property type="component" value="Unassembled WGS sequence"/>
</dbReference>
<comment type="similarity">
    <text evidence="6">Belongs to the peptidase M24A family. Methionine aminopeptidase type 1 subfamily.</text>
</comment>
<reference evidence="9 14" key="1">
    <citation type="submission" date="2015-09" db="EMBL/GenBank/DDBJ databases">
        <authorList>
            <consortium name="Pathogen Informatics"/>
        </authorList>
    </citation>
    <scope>NUCLEOTIDE SEQUENCE [LARGE SCALE GENOMIC DNA]</scope>
    <source>
        <strain evidence="9 14">2789STDY5834970</strain>
    </source>
</reference>
<dbReference type="GO" id="GO:0046872">
    <property type="term" value="F:metal ion binding"/>
    <property type="evidence" value="ECO:0007669"/>
    <property type="project" value="UniProtKB-UniRule"/>
</dbReference>
<evidence type="ECO:0000256" key="2">
    <source>
        <dbReference type="ARBA" id="ARBA00022438"/>
    </source>
</evidence>
<evidence type="ECO:0000256" key="6">
    <source>
        <dbReference type="HAMAP-Rule" id="MF_01974"/>
    </source>
</evidence>
<dbReference type="Pfam" id="PF00557">
    <property type="entry name" value="Peptidase_M24"/>
    <property type="match status" value="1"/>
</dbReference>
<sequence length="263" mass="28508">MIQIKNAKELDGMRRANALSAAALKYGGEHIEAGMTTWELDKLIYDFIVKHGGIPNFKGLYGFPGTACISLNDTVIHGIPSHDIVIRPGDIVSIDTGAKVDGFNGDNACTYAVGKVDLEAQRLLEVTKASLYKGIGQAVAGNRIGDIGYAVQSYCEDAGFSVVRDFVGHGTGKELHEDPEVPNYGHQGRGPRLVPGMTIAIEPMICQGDYKIKQLSDGWTVKTKDGGLAAHFEHSIAILKDRTEIMTRSWDDPDFDPATFSLK</sequence>
<evidence type="ECO:0000256" key="1">
    <source>
        <dbReference type="ARBA" id="ARBA00002521"/>
    </source>
</evidence>
<dbReference type="GO" id="GO:0006508">
    <property type="term" value="P:proteolysis"/>
    <property type="evidence" value="ECO:0007669"/>
    <property type="project" value="UniProtKB-KW"/>
</dbReference>
<comment type="function">
    <text evidence="1 6">Removes the N-terminal methionine from nascent proteins. The N-terminal methionine is often cleaved when the second residue in the primary sequence is small and uncharged (Met-Ala-, Cys, Gly, Pro, Ser, Thr, or Val). Requires deformylation of the N(alpha)-formylated initiator methionine before it can be hydrolyzed.</text>
</comment>
<protein>
    <recommendedName>
        <fullName evidence="6 7">Methionine aminopeptidase</fullName>
        <shortName evidence="6">MAP</shortName>
        <shortName evidence="6">MetAP</shortName>
        <ecNumber evidence="6 7">3.4.11.18</ecNumber>
    </recommendedName>
    <alternativeName>
        <fullName evidence="6">Peptidase M</fullName>
    </alternativeName>
</protein>
<keyword evidence="2 6" id="KW-0031">Aminopeptidase</keyword>
<comment type="cofactor">
    <cofactor evidence="6">
        <name>Co(2+)</name>
        <dbReference type="ChEBI" id="CHEBI:48828"/>
    </cofactor>
    <cofactor evidence="6">
        <name>Zn(2+)</name>
        <dbReference type="ChEBI" id="CHEBI:29105"/>
    </cofactor>
    <cofactor evidence="6">
        <name>Mn(2+)</name>
        <dbReference type="ChEBI" id="CHEBI:29035"/>
    </cofactor>
    <cofactor evidence="6">
        <name>Fe(2+)</name>
        <dbReference type="ChEBI" id="CHEBI:29033"/>
    </cofactor>
    <text evidence="6">Binds 2 divalent metal cations per subunit. Has a high-affinity and a low affinity metal-binding site. The true nature of the physiological cofactor is under debate. The enzyme is active with cobalt, zinc, manganese or divalent iron ions. Most likely, methionine aminopeptidases function as mononuclear Fe(2+)-metalloproteases under physiological conditions, and the catalytically relevant metal-binding site has been assigned to the histidine-containing high-affinity site.</text>
</comment>
<dbReference type="EMBL" id="NMTW01000029">
    <property type="protein sequence ID" value="PDX75911.1"/>
    <property type="molecule type" value="Genomic_DNA"/>
</dbReference>
<evidence type="ECO:0000313" key="18">
    <source>
        <dbReference type="Proteomes" id="UP000462091"/>
    </source>
</evidence>
<evidence type="ECO:0000313" key="13">
    <source>
        <dbReference type="EMBL" id="RGB98990.1"/>
    </source>
</evidence>
<evidence type="ECO:0000256" key="3">
    <source>
        <dbReference type="ARBA" id="ARBA00022670"/>
    </source>
</evidence>
<gene>
    <name evidence="6 9" type="primary">map</name>
    <name evidence="11" type="ORF">CGS56_06550</name>
    <name evidence="12" type="ORF">CGS59_04805</name>
    <name evidence="13" type="ORF">DWZ04_06470</name>
    <name evidence="9" type="ORF">ERS852582_01468</name>
    <name evidence="10" type="ORF">GKE10_05005</name>
</gene>
<feature type="binding site" evidence="6">
    <location>
        <position position="95"/>
    </location>
    <ligand>
        <name>a divalent metal cation</name>
        <dbReference type="ChEBI" id="CHEBI:60240"/>
        <label>1</label>
    </ligand>
</feature>
<accession>A0A173TF35</accession>
<dbReference type="AlphaFoldDB" id="A0A173TF35"/>
<dbReference type="RefSeq" id="WP_005921840.1">
    <property type="nucleotide sequence ID" value="NZ_CABKNH010000011.1"/>
</dbReference>
<evidence type="ECO:0000259" key="8">
    <source>
        <dbReference type="Pfam" id="PF00557"/>
    </source>
</evidence>
<evidence type="ECO:0000313" key="9">
    <source>
        <dbReference type="EMBL" id="CUM99868.1"/>
    </source>
</evidence>
<keyword evidence="3 6" id="KW-0645">Protease</keyword>
<evidence type="ECO:0000313" key="15">
    <source>
        <dbReference type="Proteomes" id="UP000220157"/>
    </source>
</evidence>
<dbReference type="InterPro" id="IPR036005">
    <property type="entry name" value="Creatinase/aminopeptidase-like"/>
</dbReference>
<evidence type="ECO:0000256" key="4">
    <source>
        <dbReference type="ARBA" id="ARBA00022723"/>
    </source>
</evidence>
<organism evidence="9 14">
    <name type="scientific">Faecalibacterium prausnitzii</name>
    <dbReference type="NCBI Taxonomy" id="853"/>
    <lineage>
        <taxon>Bacteria</taxon>
        <taxon>Bacillati</taxon>
        <taxon>Bacillota</taxon>
        <taxon>Clostridia</taxon>
        <taxon>Eubacteriales</taxon>
        <taxon>Oscillospiraceae</taxon>
        <taxon>Faecalibacterium</taxon>
    </lineage>
</organism>
<feature type="binding site" evidence="6">
    <location>
        <position position="176"/>
    </location>
    <ligand>
        <name>substrate</name>
    </ligand>
</feature>
<dbReference type="GO" id="GO:0070006">
    <property type="term" value="F:metalloaminopeptidase activity"/>
    <property type="evidence" value="ECO:0007669"/>
    <property type="project" value="UniProtKB-UniRule"/>
</dbReference>
<feature type="binding site" evidence="6">
    <location>
        <position position="202"/>
    </location>
    <ligand>
        <name>a divalent metal cation</name>
        <dbReference type="ChEBI" id="CHEBI:60240"/>
        <label>2</label>
        <note>catalytic</note>
    </ligand>
</feature>
<feature type="binding site" evidence="6">
    <location>
        <position position="233"/>
    </location>
    <ligand>
        <name>a divalent metal cation</name>
        <dbReference type="ChEBI" id="CHEBI:60240"/>
        <label>2</label>
        <note>catalytic</note>
    </ligand>
</feature>
<dbReference type="Proteomes" id="UP000095649">
    <property type="component" value="Unassembled WGS sequence"/>
</dbReference>
<name>A0A173TF35_9FIRM</name>
<keyword evidence="5 6" id="KW-0378">Hydrolase</keyword>
<dbReference type="HAMAP" id="MF_01974">
    <property type="entry name" value="MetAP_1"/>
    <property type="match status" value="1"/>
</dbReference>
<dbReference type="NCBIfam" id="TIGR00500">
    <property type="entry name" value="met_pdase_I"/>
    <property type="match status" value="1"/>
</dbReference>
<dbReference type="GO" id="GO:0005829">
    <property type="term" value="C:cytosol"/>
    <property type="evidence" value="ECO:0007669"/>
    <property type="project" value="TreeGrafter"/>
</dbReference>
<comment type="catalytic activity">
    <reaction evidence="6 7">
        <text>Release of N-terminal amino acids, preferentially methionine, from peptides and arylamides.</text>
        <dbReference type="EC" id="3.4.11.18"/>
    </reaction>
</comment>
<dbReference type="Proteomes" id="UP000220157">
    <property type="component" value="Unassembled WGS sequence"/>
</dbReference>
<dbReference type="InterPro" id="IPR000994">
    <property type="entry name" value="Pept_M24"/>
</dbReference>
<dbReference type="SUPFAM" id="SSF55920">
    <property type="entry name" value="Creatinase/aminopeptidase"/>
    <property type="match status" value="1"/>
</dbReference>
<reference evidence="11" key="3">
    <citation type="submission" date="2017-07" db="EMBL/GenBank/DDBJ databases">
        <authorList>
            <person name="Sun Z.S."/>
            <person name="Albrecht U."/>
            <person name="Echele G."/>
            <person name="Lee C.C."/>
        </authorList>
    </citation>
    <scope>NUCLEOTIDE SEQUENCE</scope>
    <source>
        <strain evidence="11">CNCM I 4573</strain>
        <strain evidence="12">CNCM I 4644</strain>
    </source>
</reference>
<dbReference type="EMBL" id="QVEW01000005">
    <property type="protein sequence ID" value="RGB98990.1"/>
    <property type="molecule type" value="Genomic_DNA"/>
</dbReference>
<proteinExistence type="inferred from homology"/>
<dbReference type="EMBL" id="WKQM01000007">
    <property type="protein sequence ID" value="MSC51275.1"/>
    <property type="molecule type" value="Genomic_DNA"/>
</dbReference>
<evidence type="ECO:0000256" key="7">
    <source>
        <dbReference type="RuleBase" id="RU003653"/>
    </source>
</evidence>
<evidence type="ECO:0000313" key="16">
    <source>
        <dbReference type="Proteomes" id="UP000220480"/>
    </source>
</evidence>
<evidence type="ECO:0000313" key="14">
    <source>
        <dbReference type="Proteomes" id="UP000095649"/>
    </source>
</evidence>
<feature type="binding site" evidence="6">
    <location>
        <position position="169"/>
    </location>
    <ligand>
        <name>a divalent metal cation</name>
        <dbReference type="ChEBI" id="CHEBI:60240"/>
        <label>2</label>
        <note>catalytic</note>
    </ligand>
</feature>
<feature type="binding site" evidence="6">
    <location>
        <position position="106"/>
    </location>
    <ligand>
        <name>a divalent metal cation</name>
        <dbReference type="ChEBI" id="CHEBI:60240"/>
        <label>1</label>
    </ligand>
</feature>